<accession>A0AAD9Z1P4</accession>
<sequence length="121" mass="13308">MPPEAQDHAANLAEQCGDFVNDCLAILFNQLNAVWNAVMDFLKGVFNVLKNAYQKVAGAANSAIKGIYSVADTLVKSNIRITKNLIMRGEGKDSIIESTFEIKCASLDKTPKGTRHFELYI</sequence>
<name>A0AAD9Z1P4_9LECA</name>
<organism evidence="1 2">
    <name type="scientific">Lepraria neglecta</name>
    <dbReference type="NCBI Taxonomy" id="209136"/>
    <lineage>
        <taxon>Eukaryota</taxon>
        <taxon>Fungi</taxon>
        <taxon>Dikarya</taxon>
        <taxon>Ascomycota</taxon>
        <taxon>Pezizomycotina</taxon>
        <taxon>Lecanoromycetes</taxon>
        <taxon>OSLEUM clade</taxon>
        <taxon>Lecanoromycetidae</taxon>
        <taxon>Lecanorales</taxon>
        <taxon>Lecanorineae</taxon>
        <taxon>Stereocaulaceae</taxon>
        <taxon>Lepraria</taxon>
    </lineage>
</organism>
<gene>
    <name evidence="1" type="ORF">OEA41_009293</name>
</gene>
<protein>
    <submittedName>
        <fullName evidence="1">Uncharacterized protein</fullName>
    </submittedName>
</protein>
<evidence type="ECO:0000313" key="2">
    <source>
        <dbReference type="Proteomes" id="UP001276659"/>
    </source>
</evidence>
<dbReference type="Proteomes" id="UP001276659">
    <property type="component" value="Unassembled WGS sequence"/>
</dbReference>
<keyword evidence="2" id="KW-1185">Reference proteome</keyword>
<dbReference type="AlphaFoldDB" id="A0AAD9Z1P4"/>
<comment type="caution">
    <text evidence="1">The sequence shown here is derived from an EMBL/GenBank/DDBJ whole genome shotgun (WGS) entry which is preliminary data.</text>
</comment>
<proteinExistence type="predicted"/>
<reference evidence="1" key="1">
    <citation type="submission" date="2022-11" db="EMBL/GenBank/DDBJ databases">
        <title>Chromosomal genome sequence assembly and mating type (MAT) locus characterization of the leprose asexual lichenized fungus Lepraria neglecta (Nyl.) Erichsen.</title>
        <authorList>
            <person name="Allen J.L."/>
            <person name="Pfeffer B."/>
        </authorList>
    </citation>
    <scope>NUCLEOTIDE SEQUENCE</scope>
    <source>
        <strain evidence="1">Allen 5258</strain>
    </source>
</reference>
<evidence type="ECO:0000313" key="1">
    <source>
        <dbReference type="EMBL" id="KAK3169909.1"/>
    </source>
</evidence>
<dbReference type="EMBL" id="JASNWA010000009">
    <property type="protein sequence ID" value="KAK3169909.1"/>
    <property type="molecule type" value="Genomic_DNA"/>
</dbReference>